<reference evidence="4" key="1">
    <citation type="submission" date="2018-05" db="EMBL/GenBank/DDBJ databases">
        <authorList>
            <person name="Lanie J.A."/>
            <person name="Ng W.-L."/>
            <person name="Kazmierczak K.M."/>
            <person name="Andrzejewski T.M."/>
            <person name="Davidsen T.M."/>
            <person name="Wayne K.J."/>
            <person name="Tettelin H."/>
            <person name="Glass J.I."/>
            <person name="Rusch D."/>
            <person name="Podicherti R."/>
            <person name="Tsui H.-C.T."/>
            <person name="Winkler M.E."/>
        </authorList>
    </citation>
    <scope>NUCLEOTIDE SEQUENCE</scope>
</reference>
<feature type="domain" description="AMP-binding enzyme C-terminal" evidence="3">
    <location>
        <begin position="229"/>
        <end position="295"/>
    </location>
</feature>
<dbReference type="InterPro" id="IPR045851">
    <property type="entry name" value="AMP-bd_C_sf"/>
</dbReference>
<keyword evidence="1" id="KW-0812">Transmembrane</keyword>
<feature type="non-terminal residue" evidence="4">
    <location>
        <position position="296"/>
    </location>
</feature>
<evidence type="ECO:0000313" key="4">
    <source>
        <dbReference type="EMBL" id="SVD28638.1"/>
    </source>
</evidence>
<dbReference type="PANTHER" id="PTHR24096:SF267">
    <property type="entry name" value="MALONATE--COA LIGASE ACSF3, MITOCHONDRIAL"/>
    <property type="match status" value="1"/>
</dbReference>
<dbReference type="SUPFAM" id="SSF56801">
    <property type="entry name" value="Acetyl-CoA synthetase-like"/>
    <property type="match status" value="1"/>
</dbReference>
<evidence type="ECO:0008006" key="5">
    <source>
        <dbReference type="Google" id="ProtNLM"/>
    </source>
</evidence>
<dbReference type="GO" id="GO:0016405">
    <property type="term" value="F:CoA-ligase activity"/>
    <property type="evidence" value="ECO:0007669"/>
    <property type="project" value="TreeGrafter"/>
</dbReference>
<feature type="transmembrane region" description="Helical" evidence="1">
    <location>
        <begin position="12"/>
        <end position="32"/>
    </location>
</feature>
<dbReference type="Gene3D" id="3.40.50.12780">
    <property type="entry name" value="N-terminal domain of ligase-like"/>
    <property type="match status" value="1"/>
</dbReference>
<dbReference type="Gene3D" id="3.30.300.30">
    <property type="match status" value="1"/>
</dbReference>
<evidence type="ECO:0000256" key="1">
    <source>
        <dbReference type="SAM" id="Phobius"/>
    </source>
</evidence>
<proteinExistence type="predicted"/>
<organism evidence="4">
    <name type="scientific">marine metagenome</name>
    <dbReference type="NCBI Taxonomy" id="408172"/>
    <lineage>
        <taxon>unclassified sequences</taxon>
        <taxon>metagenomes</taxon>
        <taxon>ecological metagenomes</taxon>
    </lineage>
</organism>
<dbReference type="Pfam" id="PF13193">
    <property type="entry name" value="AMP-binding_C"/>
    <property type="match status" value="1"/>
</dbReference>
<feature type="domain" description="AMP-dependent synthetase/ligase" evidence="2">
    <location>
        <begin position="7"/>
        <end position="179"/>
    </location>
</feature>
<name>A0A382U4K9_9ZZZZ</name>
<feature type="non-terminal residue" evidence="4">
    <location>
        <position position="1"/>
    </location>
</feature>
<protein>
    <recommendedName>
        <fullName evidence="5">AMP-dependent synthetase/ligase domain-containing protein</fullName>
    </recommendedName>
</protein>
<dbReference type="InterPro" id="IPR000873">
    <property type="entry name" value="AMP-dep_synth/lig_dom"/>
</dbReference>
<accession>A0A382U4K9</accession>
<dbReference type="AlphaFoldDB" id="A0A382U4K9"/>
<gene>
    <name evidence="4" type="ORF">METZ01_LOCUS381492</name>
</gene>
<dbReference type="InterPro" id="IPR025110">
    <property type="entry name" value="AMP-bd_C"/>
</dbReference>
<dbReference type="Pfam" id="PF00501">
    <property type="entry name" value="AMP-binding"/>
    <property type="match status" value="1"/>
</dbReference>
<keyword evidence="1" id="KW-1133">Transmembrane helix</keyword>
<keyword evidence="1" id="KW-0472">Membrane</keyword>
<sequence length="296" mass="32694">WCKDWHEGSVNLICMPVFHVAGGLYAILGAIFGCKNIIIPEVDPGLILELIESEKIELALFVPAVILFLLQHPKSEETDFTSLRQVVYGASPIAEDTLVKAIETMECDFWQAYGLTETCGLATTMAPEHHDPTKGKLRSCGQPYPGIEIKIVDTDNNRLGNGEVGEILIKSGTVMKGYWNRSEATAETIVDDWLHSGDAGFFDEDGFLFIHDRVKDMIISGGENIYPAEVENALMSHPQILDAAVVGIPDEKWGETVMGFVILAEDSSINEDEIIAYSREKIAGFKCPKTIKFINE</sequence>
<evidence type="ECO:0000259" key="2">
    <source>
        <dbReference type="Pfam" id="PF00501"/>
    </source>
</evidence>
<dbReference type="EMBL" id="UINC01141099">
    <property type="protein sequence ID" value="SVD28638.1"/>
    <property type="molecule type" value="Genomic_DNA"/>
</dbReference>
<evidence type="ECO:0000259" key="3">
    <source>
        <dbReference type="Pfam" id="PF13193"/>
    </source>
</evidence>
<dbReference type="InterPro" id="IPR042099">
    <property type="entry name" value="ANL_N_sf"/>
</dbReference>
<dbReference type="PANTHER" id="PTHR24096">
    <property type="entry name" value="LONG-CHAIN-FATTY-ACID--COA LIGASE"/>
    <property type="match status" value="1"/>
</dbReference>